<evidence type="ECO:0000256" key="1">
    <source>
        <dbReference type="SAM" id="Phobius"/>
    </source>
</evidence>
<keyword evidence="1" id="KW-1133">Transmembrane helix</keyword>
<proteinExistence type="predicted"/>
<accession>A0A1W5CU29</accession>
<evidence type="ECO:0000313" key="2">
    <source>
        <dbReference type="EMBL" id="SLM34292.1"/>
    </source>
</evidence>
<evidence type="ECO:0000313" key="3">
    <source>
        <dbReference type="Proteomes" id="UP000192927"/>
    </source>
</evidence>
<dbReference type="AlphaFoldDB" id="A0A1W5CU29"/>
<dbReference type="Proteomes" id="UP000192927">
    <property type="component" value="Unassembled WGS sequence"/>
</dbReference>
<protein>
    <submittedName>
        <fullName evidence="2">Uncharacterized protein</fullName>
    </submittedName>
</protein>
<sequence length="248" mass="27730">MYQILHSNSERDLINIGYSITDTTEWIAYYGSGVLGNTTAVPPVFNANITVPAECQYLIYEPTRMSLDYYMASFLNGSVTVNPDRNYDYDTNGPVQINRFCNLGRMSIDSVSAIFSNISDSMTAYIRQSNSSDGHTLFNDDQAAPAPGHVWQTETCIEVRWGYLAFPIALVLLTMIFLVAVIMETSHHQEADAWKSSALALLFHGLDPRTRDLQGAGMESMKEMETAAKGMRVRLRRGERGLVFVNTN</sequence>
<dbReference type="PANTHER" id="PTHR35394">
    <property type="entry name" value="DUF3176 DOMAIN-CONTAINING PROTEIN"/>
    <property type="match status" value="1"/>
</dbReference>
<keyword evidence="1" id="KW-0472">Membrane</keyword>
<keyword evidence="1" id="KW-0812">Transmembrane</keyword>
<dbReference type="PANTHER" id="PTHR35394:SF5">
    <property type="entry name" value="DUF3176 DOMAIN-CONTAINING PROTEIN"/>
    <property type="match status" value="1"/>
</dbReference>
<dbReference type="EMBL" id="FWEW01000270">
    <property type="protein sequence ID" value="SLM34292.1"/>
    <property type="molecule type" value="Genomic_DNA"/>
</dbReference>
<keyword evidence="3" id="KW-1185">Reference proteome</keyword>
<reference evidence="3" key="1">
    <citation type="submission" date="2017-03" db="EMBL/GenBank/DDBJ databases">
        <authorList>
            <person name="Sharma R."/>
            <person name="Thines M."/>
        </authorList>
    </citation>
    <scope>NUCLEOTIDE SEQUENCE [LARGE SCALE GENOMIC DNA]</scope>
</reference>
<name>A0A1W5CU29_9LECA</name>
<organism evidence="2 3">
    <name type="scientific">Lasallia pustulata</name>
    <dbReference type="NCBI Taxonomy" id="136370"/>
    <lineage>
        <taxon>Eukaryota</taxon>
        <taxon>Fungi</taxon>
        <taxon>Dikarya</taxon>
        <taxon>Ascomycota</taxon>
        <taxon>Pezizomycotina</taxon>
        <taxon>Lecanoromycetes</taxon>
        <taxon>OSLEUM clade</taxon>
        <taxon>Umbilicariomycetidae</taxon>
        <taxon>Umbilicariales</taxon>
        <taxon>Umbilicariaceae</taxon>
        <taxon>Lasallia</taxon>
    </lineage>
</organism>
<feature type="transmembrane region" description="Helical" evidence="1">
    <location>
        <begin position="161"/>
        <end position="182"/>
    </location>
</feature>